<dbReference type="InterPro" id="IPR003593">
    <property type="entry name" value="AAA+_ATPase"/>
</dbReference>
<evidence type="ECO:0000256" key="2">
    <source>
        <dbReference type="ARBA" id="ARBA00022448"/>
    </source>
</evidence>
<dbReference type="InterPro" id="IPR050319">
    <property type="entry name" value="ABC_transp_ATP-bind"/>
</dbReference>
<evidence type="ECO:0000256" key="1">
    <source>
        <dbReference type="ARBA" id="ARBA00005417"/>
    </source>
</evidence>
<dbReference type="GO" id="GO:0015833">
    <property type="term" value="P:peptide transport"/>
    <property type="evidence" value="ECO:0007669"/>
    <property type="project" value="InterPro"/>
</dbReference>
<dbReference type="GO" id="GO:0055085">
    <property type="term" value="P:transmembrane transport"/>
    <property type="evidence" value="ECO:0007669"/>
    <property type="project" value="UniProtKB-ARBA"/>
</dbReference>
<organism evidence="7 8">
    <name type="scientific">Streptomyces montanisoli</name>
    <dbReference type="NCBI Taxonomy" id="2798581"/>
    <lineage>
        <taxon>Bacteria</taxon>
        <taxon>Bacillati</taxon>
        <taxon>Actinomycetota</taxon>
        <taxon>Actinomycetes</taxon>
        <taxon>Kitasatosporales</taxon>
        <taxon>Streptomycetaceae</taxon>
        <taxon>Streptomyces</taxon>
    </lineage>
</organism>
<evidence type="ECO:0000313" key="8">
    <source>
        <dbReference type="Proteomes" id="UP000670475"/>
    </source>
</evidence>
<dbReference type="GO" id="GO:0016887">
    <property type="term" value="F:ATP hydrolysis activity"/>
    <property type="evidence" value="ECO:0007669"/>
    <property type="project" value="InterPro"/>
</dbReference>
<gene>
    <name evidence="7" type="ORF">JFN87_22865</name>
</gene>
<accession>A0A940RWM4</accession>
<dbReference type="PANTHER" id="PTHR43776:SF7">
    <property type="entry name" value="D,D-DIPEPTIDE TRANSPORT ATP-BINDING PROTEIN DDPF-RELATED"/>
    <property type="match status" value="1"/>
</dbReference>
<evidence type="ECO:0000256" key="5">
    <source>
        <dbReference type="SAM" id="MobiDB-lite"/>
    </source>
</evidence>
<comment type="caution">
    <text evidence="7">The sequence shown here is derived from an EMBL/GenBank/DDBJ whole genome shotgun (WGS) entry which is preliminary data.</text>
</comment>
<dbReference type="SMART" id="SM00382">
    <property type="entry name" value="AAA"/>
    <property type="match status" value="1"/>
</dbReference>
<feature type="compositionally biased region" description="Basic residues" evidence="5">
    <location>
        <begin position="50"/>
        <end position="62"/>
    </location>
</feature>
<proteinExistence type="inferred from homology"/>
<feature type="compositionally biased region" description="Basic and acidic residues" evidence="5">
    <location>
        <begin position="34"/>
        <end position="46"/>
    </location>
</feature>
<keyword evidence="4 7" id="KW-0067">ATP-binding</keyword>
<reference evidence="7" key="1">
    <citation type="submission" date="2021-03" db="EMBL/GenBank/DDBJ databases">
        <title>Whole genome sequence of Streptomyces bomunensis MMS17-BM035.</title>
        <authorList>
            <person name="Lee J.H."/>
        </authorList>
    </citation>
    <scope>NUCLEOTIDE SEQUENCE</scope>
    <source>
        <strain evidence="7">MMS17-BM035</strain>
    </source>
</reference>
<keyword evidence="8" id="KW-1185">Reference proteome</keyword>
<dbReference type="PROSITE" id="PS00211">
    <property type="entry name" value="ABC_TRANSPORTER_1"/>
    <property type="match status" value="1"/>
</dbReference>
<dbReference type="SUPFAM" id="SSF52540">
    <property type="entry name" value="P-loop containing nucleoside triphosphate hydrolases"/>
    <property type="match status" value="1"/>
</dbReference>
<dbReference type="InterPro" id="IPR003439">
    <property type="entry name" value="ABC_transporter-like_ATP-bd"/>
</dbReference>
<evidence type="ECO:0000313" key="7">
    <source>
        <dbReference type="EMBL" id="MBP0460312.1"/>
    </source>
</evidence>
<dbReference type="Proteomes" id="UP000670475">
    <property type="component" value="Unassembled WGS sequence"/>
</dbReference>
<dbReference type="InterPro" id="IPR013563">
    <property type="entry name" value="Oligopep_ABC_C"/>
</dbReference>
<feature type="region of interest" description="Disordered" evidence="5">
    <location>
        <begin position="187"/>
        <end position="206"/>
    </location>
</feature>
<keyword evidence="2" id="KW-0813">Transport</keyword>
<sequence>MGTAARGALGRCVRRVPGRDERAEPGTPRPRPGRRTDGRARRDTGEGRGTPRHRTARQRRHPGQAGTRLPPRVLRRPAAARHDRDGPGLPPRADHRRRTHHGARRHGPGADPPAAGRSGPRIADRRHHDHARPVAALPHLRPAGRHVRGADRRTRPVETGPAASRTPLHQGAVPGVPHHRRPGVAACPCRSQGRPATAVGHPGGLRLRRPLPRGAARLPHRGHAAVARGARPLGRVPEDAARARRRAVTSEPGQAPAALEARELSVVYPPSRGRGPARAVDGVNLRVGKGEIVALIGESGCGKSTLARALVGLVKPTGGEVRYENTPLDYTARGLKRYRRHTQLVLQDPGGALNPKQNVYDAVAMGPRLHGLTDGLPLTVHQALSRAGLRPPEDYFGRYPHEMSGGQQQRVVIAGVLALNPSVIVADEPVASLDASVRGEILELILRLRDDLGVSALVVSHDLGLAWNIADRVAVMYLGRIVEQGTVEEVLLRPQHPYTRALLSVVPTGADDWHPTLLTGEPPDPTAIPSGCRFHPRCGRWAAATPEERSTAACDRRELPVLAPDTSCAACHLLTSTHLENA</sequence>
<dbReference type="PANTHER" id="PTHR43776">
    <property type="entry name" value="TRANSPORT ATP-BINDING PROTEIN"/>
    <property type="match status" value="1"/>
</dbReference>
<dbReference type="GO" id="GO:0005524">
    <property type="term" value="F:ATP binding"/>
    <property type="evidence" value="ECO:0007669"/>
    <property type="project" value="UniProtKB-KW"/>
</dbReference>
<feature type="region of interest" description="Disordered" evidence="5">
    <location>
        <begin position="1"/>
        <end position="123"/>
    </location>
</feature>
<dbReference type="EMBL" id="JAGIQL010000109">
    <property type="protein sequence ID" value="MBP0460312.1"/>
    <property type="molecule type" value="Genomic_DNA"/>
</dbReference>
<keyword evidence="3" id="KW-0547">Nucleotide-binding</keyword>
<dbReference type="Gene3D" id="3.40.50.300">
    <property type="entry name" value="P-loop containing nucleotide triphosphate hydrolases"/>
    <property type="match status" value="1"/>
</dbReference>
<evidence type="ECO:0000256" key="3">
    <source>
        <dbReference type="ARBA" id="ARBA00022741"/>
    </source>
</evidence>
<dbReference type="InterPro" id="IPR027417">
    <property type="entry name" value="P-loop_NTPase"/>
</dbReference>
<dbReference type="AlphaFoldDB" id="A0A940RWM4"/>
<dbReference type="Pfam" id="PF00005">
    <property type="entry name" value="ABC_tran"/>
    <property type="match status" value="1"/>
</dbReference>
<name>A0A940RWM4_9ACTN</name>
<feature type="compositionally biased region" description="Basic residues" evidence="5">
    <location>
        <begin position="94"/>
        <end position="107"/>
    </location>
</feature>
<protein>
    <submittedName>
        <fullName evidence="7">ATP-binding cassette domain-containing protein</fullName>
    </submittedName>
</protein>
<dbReference type="PROSITE" id="PS50893">
    <property type="entry name" value="ABC_TRANSPORTER_2"/>
    <property type="match status" value="1"/>
</dbReference>
<comment type="similarity">
    <text evidence="1">Belongs to the ABC transporter superfamily.</text>
</comment>
<feature type="region of interest" description="Disordered" evidence="5">
    <location>
        <begin position="140"/>
        <end position="178"/>
    </location>
</feature>
<evidence type="ECO:0000256" key="4">
    <source>
        <dbReference type="ARBA" id="ARBA00022840"/>
    </source>
</evidence>
<dbReference type="NCBIfam" id="TIGR01727">
    <property type="entry name" value="oligo_HPY"/>
    <property type="match status" value="1"/>
</dbReference>
<dbReference type="InterPro" id="IPR017871">
    <property type="entry name" value="ABC_transporter-like_CS"/>
</dbReference>
<dbReference type="CDD" id="cd03257">
    <property type="entry name" value="ABC_NikE_OppD_transporters"/>
    <property type="match status" value="1"/>
</dbReference>
<feature type="domain" description="ABC transporter" evidence="6">
    <location>
        <begin position="261"/>
        <end position="503"/>
    </location>
</feature>
<evidence type="ECO:0000259" key="6">
    <source>
        <dbReference type="PROSITE" id="PS50893"/>
    </source>
</evidence>
<dbReference type="Pfam" id="PF08352">
    <property type="entry name" value="oligo_HPY"/>
    <property type="match status" value="1"/>
</dbReference>